<dbReference type="AlphaFoldDB" id="A0A6G8I2P3"/>
<evidence type="ECO:0000313" key="1">
    <source>
        <dbReference type="EMBL" id="QIM47407.1"/>
    </source>
</evidence>
<dbReference type="Proteomes" id="UP000503166">
    <property type="component" value="Plasmid p_CNU_G2"/>
</dbReference>
<name>A0A6G8I2P3_9STRE</name>
<geneLocation type="plasmid" evidence="2">
    <name>p_cnu_g2</name>
</geneLocation>
<dbReference type="KEGG" id="srum:GPZ88_10040"/>
<organism evidence="1 2">
    <name type="scientific">Streptococcus ruminicola</name>
    <dbReference type="NCBI Taxonomy" id="2686210"/>
    <lineage>
        <taxon>Bacteria</taxon>
        <taxon>Bacillati</taxon>
        <taxon>Bacillota</taxon>
        <taxon>Bacilli</taxon>
        <taxon>Lactobacillales</taxon>
        <taxon>Streptococcaceae</taxon>
        <taxon>Streptococcus</taxon>
    </lineage>
</organism>
<dbReference type="RefSeq" id="WP_157328611.1">
    <property type="nucleotide sequence ID" value="NZ_CP046920.1"/>
</dbReference>
<keyword evidence="1" id="KW-0614">Plasmid</keyword>
<dbReference type="EMBL" id="CP046920">
    <property type="protein sequence ID" value="QIM47407.1"/>
    <property type="molecule type" value="Genomic_DNA"/>
</dbReference>
<reference evidence="1 2" key="1">
    <citation type="submission" date="2019-12" db="EMBL/GenBank/DDBJ databases">
        <title>Complete genome sequence of Streptococcus sp. CNU G2 isolated frome Bos taurus coreanae.</title>
        <authorList>
            <person name="Park S.Y."/>
            <person name="Kim J.H."/>
            <person name="Seo S.W."/>
        </authorList>
    </citation>
    <scope>NUCLEOTIDE SEQUENCE [LARGE SCALE GENOMIC DNA]</scope>
    <source>
        <strain evidence="1 2">CNU G2</strain>
        <plasmid evidence="2">p_cnu_g2</plasmid>
    </source>
</reference>
<evidence type="ECO:0000313" key="2">
    <source>
        <dbReference type="Proteomes" id="UP000503166"/>
    </source>
</evidence>
<proteinExistence type="predicted"/>
<protein>
    <submittedName>
        <fullName evidence="1">Uncharacterized protein</fullName>
    </submittedName>
</protein>
<accession>A0A6G8I2P3</accession>
<gene>
    <name evidence="1" type="ORF">GPZ88_10040</name>
</gene>
<sequence>MSEKVRLSFMISNERKQKLSFLQTYDLKRGRLTQEEAIGLLIDCAYDNAIDKIRNSK</sequence>